<feature type="region of interest" description="Disordered" evidence="1">
    <location>
        <begin position="1"/>
        <end position="23"/>
    </location>
</feature>
<evidence type="ECO:0000313" key="3">
    <source>
        <dbReference type="Proteomes" id="UP001066276"/>
    </source>
</evidence>
<protein>
    <submittedName>
        <fullName evidence="2">Uncharacterized protein</fullName>
    </submittedName>
</protein>
<dbReference type="Proteomes" id="UP001066276">
    <property type="component" value="Chromosome 5"/>
</dbReference>
<evidence type="ECO:0000256" key="1">
    <source>
        <dbReference type="SAM" id="MobiDB-lite"/>
    </source>
</evidence>
<reference evidence="2" key="1">
    <citation type="journal article" date="2022" name="bioRxiv">
        <title>Sequencing and chromosome-scale assembly of the giantPleurodeles waltlgenome.</title>
        <authorList>
            <person name="Brown T."/>
            <person name="Elewa A."/>
            <person name="Iarovenko S."/>
            <person name="Subramanian E."/>
            <person name="Araus A.J."/>
            <person name="Petzold A."/>
            <person name="Susuki M."/>
            <person name="Suzuki K.-i.T."/>
            <person name="Hayashi T."/>
            <person name="Toyoda A."/>
            <person name="Oliveira C."/>
            <person name="Osipova E."/>
            <person name="Leigh N.D."/>
            <person name="Simon A."/>
            <person name="Yun M.H."/>
        </authorList>
    </citation>
    <scope>NUCLEOTIDE SEQUENCE</scope>
    <source>
        <strain evidence="2">20211129_DDA</strain>
        <tissue evidence="2">Liver</tissue>
    </source>
</reference>
<evidence type="ECO:0000313" key="2">
    <source>
        <dbReference type="EMBL" id="KAJ1150499.1"/>
    </source>
</evidence>
<sequence>MRVRSVRLNSLSPPRHGGLWPFQTARPPRIALDRVGCALQQSEGRAVREFRKGTKSPEASGRNTARAPVHRQEPGERARFPHPTRLTAAVHQKHS</sequence>
<accession>A0AAV7RGZ5</accession>
<proteinExistence type="predicted"/>
<organism evidence="2 3">
    <name type="scientific">Pleurodeles waltl</name>
    <name type="common">Iberian ribbed newt</name>
    <dbReference type="NCBI Taxonomy" id="8319"/>
    <lineage>
        <taxon>Eukaryota</taxon>
        <taxon>Metazoa</taxon>
        <taxon>Chordata</taxon>
        <taxon>Craniata</taxon>
        <taxon>Vertebrata</taxon>
        <taxon>Euteleostomi</taxon>
        <taxon>Amphibia</taxon>
        <taxon>Batrachia</taxon>
        <taxon>Caudata</taxon>
        <taxon>Salamandroidea</taxon>
        <taxon>Salamandridae</taxon>
        <taxon>Pleurodelinae</taxon>
        <taxon>Pleurodeles</taxon>
    </lineage>
</organism>
<dbReference type="AlphaFoldDB" id="A0AAV7RGZ5"/>
<comment type="caution">
    <text evidence="2">The sequence shown here is derived from an EMBL/GenBank/DDBJ whole genome shotgun (WGS) entry which is preliminary data.</text>
</comment>
<gene>
    <name evidence="2" type="ORF">NDU88_003290</name>
</gene>
<name>A0AAV7RGZ5_PLEWA</name>
<keyword evidence="3" id="KW-1185">Reference proteome</keyword>
<feature type="compositionally biased region" description="Basic and acidic residues" evidence="1">
    <location>
        <begin position="70"/>
        <end position="79"/>
    </location>
</feature>
<dbReference type="EMBL" id="JANPWB010000009">
    <property type="protein sequence ID" value="KAJ1150499.1"/>
    <property type="molecule type" value="Genomic_DNA"/>
</dbReference>
<feature type="region of interest" description="Disordered" evidence="1">
    <location>
        <begin position="46"/>
        <end position="95"/>
    </location>
</feature>